<dbReference type="Proteomes" id="UP001597394">
    <property type="component" value="Unassembled WGS sequence"/>
</dbReference>
<comment type="caution">
    <text evidence="2">The sequence shown here is derived from an EMBL/GenBank/DDBJ whole genome shotgun (WGS) entry which is preliminary data.</text>
</comment>
<keyword evidence="3" id="KW-1185">Reference proteome</keyword>
<gene>
    <name evidence="2" type="ORF">ACFSO8_04635</name>
</gene>
<proteinExistence type="predicted"/>
<evidence type="ECO:0000313" key="3">
    <source>
        <dbReference type="Proteomes" id="UP001597394"/>
    </source>
</evidence>
<accession>A0ABW5K7W9</accession>
<dbReference type="RefSeq" id="WP_255928071.1">
    <property type="nucleotide sequence ID" value="NZ_JANFQP010000001.1"/>
</dbReference>
<protein>
    <submittedName>
        <fullName evidence="2">Uncharacterized protein</fullName>
    </submittedName>
</protein>
<organism evidence="2 3">
    <name type="scientific">Kaistella montana</name>
    <dbReference type="NCBI Taxonomy" id="1849733"/>
    <lineage>
        <taxon>Bacteria</taxon>
        <taxon>Pseudomonadati</taxon>
        <taxon>Bacteroidota</taxon>
        <taxon>Flavobacteriia</taxon>
        <taxon>Flavobacteriales</taxon>
        <taxon>Weeksellaceae</taxon>
        <taxon>Chryseobacterium group</taxon>
        <taxon>Kaistella</taxon>
    </lineage>
</organism>
<evidence type="ECO:0000256" key="1">
    <source>
        <dbReference type="SAM" id="SignalP"/>
    </source>
</evidence>
<reference evidence="3" key="1">
    <citation type="journal article" date="2019" name="Int. J. Syst. Evol. Microbiol.">
        <title>The Global Catalogue of Microorganisms (GCM) 10K type strain sequencing project: providing services to taxonomists for standard genome sequencing and annotation.</title>
        <authorList>
            <consortium name="The Broad Institute Genomics Platform"/>
            <consortium name="The Broad Institute Genome Sequencing Center for Infectious Disease"/>
            <person name="Wu L."/>
            <person name="Ma J."/>
        </authorList>
    </citation>
    <scope>NUCLEOTIDE SEQUENCE [LARGE SCALE GENOMIC DNA]</scope>
    <source>
        <strain evidence="3">KCTC 52204</strain>
    </source>
</reference>
<evidence type="ECO:0000313" key="2">
    <source>
        <dbReference type="EMBL" id="MFD2544744.1"/>
    </source>
</evidence>
<keyword evidence="1" id="KW-0732">Signal</keyword>
<dbReference type="EMBL" id="JBHULG010000001">
    <property type="protein sequence ID" value="MFD2544744.1"/>
    <property type="molecule type" value="Genomic_DNA"/>
</dbReference>
<sequence length="168" mass="19607">MNKFYYSLLFMLLSITSKAQQIDLNYLIQIFEAKSENAETMLLSKGFIFSNYQEEGGEKYTYEYPTKPDTSLIIYNGDNNYFNYVTFNTTDVDKYLELKDGISKLKLIHYTRTNASNGSAISNVYCKNDREFDFLQGKFGGKTRYIITISDYRFVVEASDTFKKHKCQ</sequence>
<name>A0ABW5K7W9_9FLAO</name>
<feature type="signal peptide" evidence="1">
    <location>
        <begin position="1"/>
        <end position="19"/>
    </location>
</feature>
<feature type="chain" id="PRO_5045576492" evidence="1">
    <location>
        <begin position="20"/>
        <end position="168"/>
    </location>
</feature>